<organism evidence="1 2">
    <name type="scientific">Actinocorallia herbida</name>
    <dbReference type="NCBI Taxonomy" id="58109"/>
    <lineage>
        <taxon>Bacteria</taxon>
        <taxon>Bacillati</taxon>
        <taxon>Actinomycetota</taxon>
        <taxon>Actinomycetes</taxon>
        <taxon>Streptosporangiales</taxon>
        <taxon>Thermomonosporaceae</taxon>
        <taxon>Actinocorallia</taxon>
    </lineage>
</organism>
<proteinExistence type="predicted"/>
<gene>
    <name evidence="1" type="ORF">EDD29_0472</name>
</gene>
<reference evidence="1 2" key="1">
    <citation type="submission" date="2018-11" db="EMBL/GenBank/DDBJ databases">
        <title>Sequencing the genomes of 1000 actinobacteria strains.</title>
        <authorList>
            <person name="Klenk H.-P."/>
        </authorList>
    </citation>
    <scope>NUCLEOTIDE SEQUENCE [LARGE SCALE GENOMIC DNA]</scope>
    <source>
        <strain evidence="1 2">DSM 44254</strain>
    </source>
</reference>
<dbReference type="AlphaFoldDB" id="A0A3N1CP96"/>
<dbReference type="RefSeq" id="WP_123661941.1">
    <property type="nucleotide sequence ID" value="NZ_RJKE01000001.1"/>
</dbReference>
<keyword evidence="2" id="KW-1185">Reference proteome</keyword>
<accession>A0A3N1CP96</accession>
<comment type="caution">
    <text evidence="1">The sequence shown here is derived from an EMBL/GenBank/DDBJ whole genome shotgun (WGS) entry which is preliminary data.</text>
</comment>
<evidence type="ECO:0000313" key="1">
    <source>
        <dbReference type="EMBL" id="ROO82984.1"/>
    </source>
</evidence>
<dbReference type="EMBL" id="RJKE01000001">
    <property type="protein sequence ID" value="ROO82984.1"/>
    <property type="molecule type" value="Genomic_DNA"/>
</dbReference>
<dbReference type="Proteomes" id="UP000272400">
    <property type="component" value="Unassembled WGS sequence"/>
</dbReference>
<protein>
    <submittedName>
        <fullName evidence="1">Uncharacterized protein</fullName>
    </submittedName>
</protein>
<dbReference type="OrthoDB" id="3578774at2"/>
<name>A0A3N1CP96_9ACTN</name>
<sequence length="634" mass="68811">MRTCFGTEEEEEYRAARELIVRRCRAWAEDQGVRLVPEIIDAALQFRHECPDGRLGFWRPAEVRQFLLEWVPERVAAEPEDLACVPEALRTLLRYLDAAGLRDPRAGDPAEAERAITRTVPLFTAAIRDQERYSVTKYWKLTAARHGIPLTDRLGLERLKSGVSAGRIPHDRDLLIRLAERAPAPVRRAVAPPPLALPCADELREAAERSPVVRRLSALVAWVGSDGRPLTPRGEIPPVDARALVRLLENGNGCGDIGDLPLLVAWARKARIIRVHAGRLTKVGRASAVLADPLALWRRAFSAFPRLGDSFCASGSILRTDFAETVPDLLNALYGLPCPVPGHRLQDKVWLYCTAPYDLADIDGEQRILWRSALDQDLSLTLRALGDLGALELQGPLLPEQGRSRRGAAWDAAHAPAVSLTPLAAAEVREALLAEGRECGRIGELASARPAELLGVAAERYPADAARAEIRGWLAAHDNDVPALVEAVRSCPFRDRTLLLLDTLVDALSDGPSLLLSLRDDPVLAPSALTALLRRGLLSPDALAPEEHLLALTDGLLRLLEIAGADAVRESLEREIPPQEPALVAVDVLAAGHPDAAAVADFCALVLAPLAGRAALPHEPVPEPLSAPLDDRTP</sequence>
<evidence type="ECO:0000313" key="2">
    <source>
        <dbReference type="Proteomes" id="UP000272400"/>
    </source>
</evidence>